<evidence type="ECO:0000259" key="2">
    <source>
        <dbReference type="PROSITE" id="PS50085"/>
    </source>
</evidence>
<dbReference type="EMBL" id="CR382121">
    <property type="protein sequence ID" value="CAH03101.1"/>
    <property type="molecule type" value="Genomic_DNA"/>
</dbReference>
<accession>Q6CX26</accession>
<dbReference type="InterPro" id="IPR018515">
    <property type="entry name" value="Tuberin-type_domain"/>
</dbReference>
<dbReference type="GO" id="GO:0005737">
    <property type="term" value="C:cytoplasm"/>
    <property type="evidence" value="ECO:0007669"/>
    <property type="project" value="TreeGrafter"/>
</dbReference>
<sequence length="1343" mass="154283">MINKVIICKQREHKRVPEAARHMSLSNSSHSSGSDSVRSSVFREFSLLLKRHNSDMKVRTLEEHKEWLDHLDSEADAKHRRKAILNITDNIDKYEKSEIPLIWVKATSLLKRDVDNTESRMLLELLSKCCLHCGNEHSVRLMFYFTLIDFCCVMGDKITLNRASLDSSLDLIFNGIDGLTHQGTDIVIFEQHATMNISQLLSLSLSNILNFNTRTCISFLSFLNNCLRNSTLTVDGLGMIIHCAQKTPSPEVLLCCFHTINILISTEHEDISDQSTYDLAYLITGAINLDNKFNQQLLKTLDALIESKYWDQFAYQLKILMESPDTNYLNLRGAVTILTDFALQDKEDWFVWLTKIFERGNTMYGQILECIKTLITDDHFCEQGNGYVWYNEENMCLLKMLREILSVDVIRDNNPITIASIYNALFQALLSKKWELYGLKNSSDLLALVIEHEELLSKEQISIIAQYLESYRDPFPQSSLTKILHMLDATDERTAAIVKYFANSYALFDSACKKLIEKSVLELLSCDESQSVFVSCTEFLVVLSEYIPTDALKSYVEAYLVPKQPRRKSIVSIGIDPHKIKWKLTEQSIALVRLFQRKIFMFPYLILTWRCCIKAKDTVALLVLARILMKMRIDADSLFYFCEETDIDGLTATLNRNTVIKPEGIDGSYLWKYPEDETTSYIDKGTLGKKFDADCLAYIDISEWTELLIETLRKPLDWELYTYLLSHLCPQLANYHLFKNDRHNIEILHDLILHQLKDGCPIKMGVGINKSDVQLAFVRTLSSLFPYYGFLGKSKADEMIKISLGVLESSFEKTIVPLLHNFSVSCYEIPSSIKKHLNPLLETISIRLTKKQAIPCLLEFLIALSDSPQIISPLTIDQLKRVFTIAFKLIEVSHDLKEEAEEADFVRHSFTDEQEASFNPSTSSFTVTKQMAHFYLTLSYQIISHWFIRISLSKRPLIAPFLMVKLSTLKRCDDTEAYKDLVTRFTTTDLELRVETVTSDTPNSGDPHYLHEYWYRDGKILSIEVNTTTGASLVVTRGASGNSIFNVDPIVKKEPDSFDLFQFGKNTKPASANMFTPGYVLAQFSAEDTYEDMVRIEEPHLIKSIQLVDTIPVVEFHKIGLLYMGPNDTTEKDILSHSMEDGSHQYKWFVNELGSIIKLDQNETFYIGGLNPGTDGEYALIWHDQKCQIVFHTVSLMPNDDKADPDRTMKKRHVGNNFINIYYDERKQDSFPFDIIKSQFNFINLVIKPMWNGKDEKDSVSEFYKVKIYRAKEVPGIFSTSHFKIMHRQRLAAYVRHLCTVANTFAQIWHESVSSEHCSTWSRRFAHIKTIKTRLKNQSSGAS</sequence>
<gene>
    <name evidence="3" type="ORF">KLLA0_A11792g</name>
</gene>
<dbReference type="Gene3D" id="3.40.50.11210">
    <property type="entry name" value="Rap/Ran-GAP"/>
    <property type="match status" value="1"/>
</dbReference>
<dbReference type="InterPro" id="IPR000331">
    <property type="entry name" value="Rap/Ran_GAP_dom"/>
</dbReference>
<dbReference type="Proteomes" id="UP000000598">
    <property type="component" value="Chromosome A"/>
</dbReference>
<dbReference type="InParanoid" id="Q6CX26"/>
<organism evidence="3 4">
    <name type="scientific">Kluyveromyces lactis (strain ATCC 8585 / CBS 2359 / DSM 70799 / NBRC 1267 / NRRL Y-1140 / WM37)</name>
    <name type="common">Yeast</name>
    <name type="synonym">Candida sphaerica</name>
    <dbReference type="NCBI Taxonomy" id="284590"/>
    <lineage>
        <taxon>Eukaryota</taxon>
        <taxon>Fungi</taxon>
        <taxon>Dikarya</taxon>
        <taxon>Ascomycota</taxon>
        <taxon>Saccharomycotina</taxon>
        <taxon>Saccharomycetes</taxon>
        <taxon>Saccharomycetales</taxon>
        <taxon>Saccharomycetaceae</taxon>
        <taxon>Kluyveromyces</taxon>
    </lineage>
</organism>
<protein>
    <submittedName>
        <fullName evidence="3">KLLA0A11792p</fullName>
    </submittedName>
</protein>
<dbReference type="GO" id="GO:0051056">
    <property type="term" value="P:regulation of small GTPase mediated signal transduction"/>
    <property type="evidence" value="ECO:0007669"/>
    <property type="project" value="InterPro"/>
</dbReference>
<keyword evidence="1" id="KW-0343">GTPase activation</keyword>
<dbReference type="GO" id="GO:0005096">
    <property type="term" value="F:GTPase activator activity"/>
    <property type="evidence" value="ECO:0007669"/>
    <property type="project" value="UniProtKB-KW"/>
</dbReference>
<dbReference type="PANTHER" id="PTHR10063:SF0">
    <property type="entry name" value="TUBERIN"/>
    <property type="match status" value="1"/>
</dbReference>
<dbReference type="GeneID" id="2896708"/>
<evidence type="ECO:0000256" key="1">
    <source>
        <dbReference type="ARBA" id="ARBA00022468"/>
    </source>
</evidence>
<dbReference type="PROSITE" id="PS50085">
    <property type="entry name" value="RAPGAP"/>
    <property type="match status" value="1"/>
</dbReference>
<feature type="domain" description="Rap-GAP" evidence="2">
    <location>
        <begin position="1105"/>
        <end position="1343"/>
    </location>
</feature>
<dbReference type="Pfam" id="PF03542">
    <property type="entry name" value="Tuberin"/>
    <property type="match status" value="1"/>
</dbReference>
<keyword evidence="4" id="KW-1185">Reference proteome</keyword>
<reference evidence="3 4" key="1">
    <citation type="journal article" date="2004" name="Nature">
        <title>Genome evolution in yeasts.</title>
        <authorList>
            <consortium name="Genolevures"/>
            <person name="Dujon B."/>
            <person name="Sherman D."/>
            <person name="Fischer G."/>
            <person name="Durrens P."/>
            <person name="Casaregola S."/>
            <person name="Lafontaine I."/>
            <person name="de Montigny J."/>
            <person name="Marck C."/>
            <person name="Neuveglise C."/>
            <person name="Talla E."/>
            <person name="Goffard N."/>
            <person name="Frangeul L."/>
            <person name="Aigle M."/>
            <person name="Anthouard V."/>
            <person name="Babour A."/>
            <person name="Barbe V."/>
            <person name="Barnay S."/>
            <person name="Blanchin S."/>
            <person name="Beckerich J.M."/>
            <person name="Beyne E."/>
            <person name="Bleykasten C."/>
            <person name="Boisrame A."/>
            <person name="Boyer J."/>
            <person name="Cattolico L."/>
            <person name="Confanioleri F."/>
            <person name="de Daruvar A."/>
            <person name="Despons L."/>
            <person name="Fabre E."/>
            <person name="Fairhead C."/>
            <person name="Ferry-Dumazet H."/>
            <person name="Groppi A."/>
            <person name="Hantraye F."/>
            <person name="Hennequin C."/>
            <person name="Jauniaux N."/>
            <person name="Joyet P."/>
            <person name="Kachouri R."/>
            <person name="Kerrest A."/>
            <person name="Koszul R."/>
            <person name="Lemaire M."/>
            <person name="Lesur I."/>
            <person name="Ma L."/>
            <person name="Muller H."/>
            <person name="Nicaud J.M."/>
            <person name="Nikolski M."/>
            <person name="Oztas S."/>
            <person name="Ozier-Kalogeropoulos O."/>
            <person name="Pellenz S."/>
            <person name="Potier S."/>
            <person name="Richard G.F."/>
            <person name="Straub M.L."/>
            <person name="Suleau A."/>
            <person name="Swennene D."/>
            <person name="Tekaia F."/>
            <person name="Wesolowski-Louvel M."/>
            <person name="Westhof E."/>
            <person name="Wirth B."/>
            <person name="Zeniou-Meyer M."/>
            <person name="Zivanovic I."/>
            <person name="Bolotin-Fukuhara M."/>
            <person name="Thierry A."/>
            <person name="Bouchier C."/>
            <person name="Caudron B."/>
            <person name="Scarpelli C."/>
            <person name="Gaillardin C."/>
            <person name="Weissenbach J."/>
            <person name="Wincker P."/>
            <person name="Souciet J.L."/>
        </authorList>
    </citation>
    <scope>NUCLEOTIDE SEQUENCE [LARGE SCALE GENOMIC DNA]</scope>
    <source>
        <strain evidence="4">ATCC 8585 / CBS 2359 / DSM 70799 / NBRC 1267 / NRRL Y-1140 / WM37</strain>
    </source>
</reference>
<dbReference type="InterPro" id="IPR027107">
    <property type="entry name" value="Tuberin/Ral-act_asu"/>
</dbReference>
<evidence type="ECO:0000313" key="4">
    <source>
        <dbReference type="Proteomes" id="UP000000598"/>
    </source>
</evidence>
<dbReference type="PANTHER" id="PTHR10063">
    <property type="entry name" value="TUBERIN"/>
    <property type="match status" value="1"/>
</dbReference>
<dbReference type="SUPFAM" id="SSF48371">
    <property type="entry name" value="ARM repeat"/>
    <property type="match status" value="1"/>
</dbReference>
<dbReference type="KEGG" id="kla:KLLA0_A11792g"/>
<dbReference type="InterPro" id="IPR035974">
    <property type="entry name" value="Rap/Ran-GAP_sf"/>
</dbReference>
<dbReference type="eggNOG" id="KOG3687">
    <property type="taxonomic scope" value="Eukaryota"/>
</dbReference>
<dbReference type="GO" id="GO:0005634">
    <property type="term" value="C:nucleus"/>
    <property type="evidence" value="ECO:0007669"/>
    <property type="project" value="InterPro"/>
</dbReference>
<dbReference type="InterPro" id="IPR016024">
    <property type="entry name" value="ARM-type_fold"/>
</dbReference>
<dbReference type="RefSeq" id="XP_451513.1">
    <property type="nucleotide sequence ID" value="XM_451513.1"/>
</dbReference>
<proteinExistence type="predicted"/>
<name>Q6CX26_KLULA</name>
<dbReference type="InterPro" id="IPR024584">
    <property type="entry name" value="Tuberin_N"/>
</dbReference>
<dbReference type="Pfam" id="PF11864">
    <property type="entry name" value="DUF3384"/>
    <property type="match status" value="1"/>
</dbReference>
<dbReference type="Pfam" id="PF02145">
    <property type="entry name" value="Rap_GAP"/>
    <property type="match status" value="1"/>
</dbReference>
<dbReference type="PaxDb" id="284590-Q6CX26"/>
<dbReference type="SUPFAM" id="SSF111347">
    <property type="entry name" value="Rap/Ran-GAP"/>
    <property type="match status" value="1"/>
</dbReference>
<evidence type="ECO:0000313" key="3">
    <source>
        <dbReference type="EMBL" id="CAH03101.1"/>
    </source>
</evidence>
<dbReference type="STRING" id="284590.Q6CX26"/>
<dbReference type="HOGENOM" id="CLU_003828_0_0_1"/>